<accession>H5SEF0</accession>
<dbReference type="SUPFAM" id="SSF50789">
    <property type="entry name" value="Herpes virus serine proteinase, assemblin"/>
    <property type="match status" value="1"/>
</dbReference>
<dbReference type="InterPro" id="IPR006433">
    <property type="entry name" value="Prohead_protease"/>
</dbReference>
<evidence type="ECO:0000313" key="5">
    <source>
        <dbReference type="EMBL" id="BAL54536.1"/>
    </source>
</evidence>
<sequence length="172" mass="19094">MLYSEMYRITGYAATWGRPFWPGGSIVPVVLLRGAFADQLASPNGIARVKLLWQHDATQPVGRVLALREDERGLWYEAGISETATGAQLREQIRDRTLDSVSVGFVPTEYSGTDMVLIVTRAVLYELSLVTWPANAETSLQLASDATHNATERLKRIAAATLLRCKLMEVWV</sequence>
<keyword evidence="1" id="KW-1188">Viral release from host cell</keyword>
<evidence type="ECO:0000256" key="1">
    <source>
        <dbReference type="ARBA" id="ARBA00022612"/>
    </source>
</evidence>
<organism evidence="5">
    <name type="scientific">uncultured prokaryote</name>
    <dbReference type="NCBI Taxonomy" id="198431"/>
    <lineage>
        <taxon>unclassified sequences</taxon>
        <taxon>environmental samples</taxon>
    </lineage>
</organism>
<dbReference type="GO" id="GO:0008233">
    <property type="term" value="F:peptidase activity"/>
    <property type="evidence" value="ECO:0007669"/>
    <property type="project" value="UniProtKB-KW"/>
</dbReference>
<name>H5SEF0_9ZZZZ</name>
<keyword evidence="3" id="KW-0378">Hydrolase</keyword>
<reference evidence="5" key="1">
    <citation type="journal article" date="2005" name="Environ. Microbiol.">
        <title>Genetic and functional properties of uncultivated thermophilic crenarchaeotes from a subsurface gold mine as revealed by analysis of genome fragments.</title>
        <authorList>
            <person name="Nunoura T."/>
            <person name="Hirayama H."/>
            <person name="Takami H."/>
            <person name="Oida H."/>
            <person name="Nishi S."/>
            <person name="Shimamura S."/>
            <person name="Suzuki Y."/>
            <person name="Inagaki F."/>
            <person name="Takai K."/>
            <person name="Nealson K.H."/>
            <person name="Horikoshi K."/>
        </authorList>
    </citation>
    <scope>NUCLEOTIDE SEQUENCE</scope>
</reference>
<dbReference type="InterPro" id="IPR054613">
    <property type="entry name" value="Peptidase_S78_dom"/>
</dbReference>
<evidence type="ECO:0000256" key="3">
    <source>
        <dbReference type="ARBA" id="ARBA00022801"/>
    </source>
</evidence>
<dbReference type="AlphaFoldDB" id="H5SEF0"/>
<proteinExistence type="predicted"/>
<dbReference type="NCBIfam" id="TIGR01543">
    <property type="entry name" value="proheadase_HK97"/>
    <property type="match status" value="1"/>
</dbReference>
<keyword evidence="2" id="KW-0645">Protease</keyword>
<gene>
    <name evidence="5" type="ORF">HGMM_F16F12C02</name>
</gene>
<feature type="domain" description="Prohead serine protease" evidence="4">
    <location>
        <begin position="8"/>
        <end position="147"/>
    </location>
</feature>
<reference evidence="5" key="2">
    <citation type="journal article" date="2012" name="PLoS ONE">
        <title>A Deeply Branching Thermophilic Bacterium with an Ancient Acetyl-CoA Pathway Dominates a Subsurface Ecosystem.</title>
        <authorList>
            <person name="Takami H."/>
            <person name="Noguchi H."/>
            <person name="Takaki Y."/>
            <person name="Uchiyama I."/>
            <person name="Toyoda A."/>
            <person name="Nishi S."/>
            <person name="Chee G.-J."/>
            <person name="Arai W."/>
            <person name="Nunoura T."/>
            <person name="Itoh T."/>
            <person name="Hattori M."/>
            <person name="Takai K."/>
        </authorList>
    </citation>
    <scope>NUCLEOTIDE SEQUENCE</scope>
</reference>
<dbReference type="Pfam" id="PF04586">
    <property type="entry name" value="Peptidase_S78"/>
    <property type="match status" value="1"/>
</dbReference>
<dbReference type="GO" id="GO:0006508">
    <property type="term" value="P:proteolysis"/>
    <property type="evidence" value="ECO:0007669"/>
    <property type="project" value="UniProtKB-KW"/>
</dbReference>
<evidence type="ECO:0000256" key="2">
    <source>
        <dbReference type="ARBA" id="ARBA00022670"/>
    </source>
</evidence>
<evidence type="ECO:0000259" key="4">
    <source>
        <dbReference type="Pfam" id="PF04586"/>
    </source>
</evidence>
<protein>
    <submittedName>
        <fullName evidence="5">Hypothetical conserved protein</fullName>
    </submittedName>
</protein>
<dbReference type="EMBL" id="AP011692">
    <property type="protein sequence ID" value="BAL54536.1"/>
    <property type="molecule type" value="Genomic_DNA"/>
</dbReference>